<feature type="region of interest" description="Disordered" evidence="1">
    <location>
        <begin position="36"/>
        <end position="85"/>
    </location>
</feature>
<gene>
    <name evidence="2" type="ORF">PR003_g15335</name>
</gene>
<reference evidence="2 3" key="1">
    <citation type="submission" date="2018-08" db="EMBL/GenBank/DDBJ databases">
        <title>Genomic investigation of the strawberry pathogen Phytophthora fragariae indicates pathogenicity is determined by transcriptional variation in three key races.</title>
        <authorList>
            <person name="Adams T.M."/>
            <person name="Armitage A.D."/>
            <person name="Sobczyk M.K."/>
            <person name="Bates H.J."/>
            <person name="Dunwell J.M."/>
            <person name="Nellist C.F."/>
            <person name="Harrison R.J."/>
        </authorList>
    </citation>
    <scope>NUCLEOTIDE SEQUENCE [LARGE SCALE GENOMIC DNA]</scope>
    <source>
        <strain evidence="2 3">SCRP333</strain>
    </source>
</reference>
<evidence type="ECO:0000313" key="3">
    <source>
        <dbReference type="Proteomes" id="UP000434957"/>
    </source>
</evidence>
<evidence type="ECO:0000313" key="2">
    <source>
        <dbReference type="EMBL" id="KAE9330312.1"/>
    </source>
</evidence>
<dbReference type="Proteomes" id="UP000434957">
    <property type="component" value="Unassembled WGS sequence"/>
</dbReference>
<name>A0A6A4EQY8_9STRA</name>
<dbReference type="EMBL" id="QXFT01001058">
    <property type="protein sequence ID" value="KAE9330312.1"/>
    <property type="molecule type" value="Genomic_DNA"/>
</dbReference>
<comment type="caution">
    <text evidence="2">The sequence shown here is derived from an EMBL/GenBank/DDBJ whole genome shotgun (WGS) entry which is preliminary data.</text>
</comment>
<evidence type="ECO:0000256" key="1">
    <source>
        <dbReference type="SAM" id="MobiDB-lite"/>
    </source>
</evidence>
<accession>A0A6A4EQY8</accession>
<proteinExistence type="predicted"/>
<protein>
    <submittedName>
        <fullName evidence="2">Uncharacterized protein</fullName>
    </submittedName>
</protein>
<organism evidence="2 3">
    <name type="scientific">Phytophthora rubi</name>
    <dbReference type="NCBI Taxonomy" id="129364"/>
    <lineage>
        <taxon>Eukaryota</taxon>
        <taxon>Sar</taxon>
        <taxon>Stramenopiles</taxon>
        <taxon>Oomycota</taxon>
        <taxon>Peronosporomycetes</taxon>
        <taxon>Peronosporales</taxon>
        <taxon>Peronosporaceae</taxon>
        <taxon>Phytophthora</taxon>
    </lineage>
</organism>
<keyword evidence="3" id="KW-1185">Reference proteome</keyword>
<dbReference type="AlphaFoldDB" id="A0A6A4EQY8"/>
<feature type="compositionally biased region" description="Basic and acidic residues" evidence="1">
    <location>
        <begin position="51"/>
        <end position="78"/>
    </location>
</feature>
<sequence length="116" mass="12600">MRTRPRAADNGGECGCNAPADSDLLQCQIHGARSRKRSGGYTCSAQEDEHEGSNEFRRAFESERPERRGEHGAAEHEGMSTFWSSFPGTLENLDADGVEMINDGLSERSGLSPATP</sequence>